<proteinExistence type="predicted"/>
<evidence type="ECO:0000313" key="2">
    <source>
        <dbReference type="Proteomes" id="UP000276133"/>
    </source>
</evidence>
<dbReference type="EMBL" id="REGN01011300">
    <property type="protein sequence ID" value="RMZ97610.1"/>
    <property type="molecule type" value="Genomic_DNA"/>
</dbReference>
<dbReference type="Proteomes" id="UP000276133">
    <property type="component" value="Unassembled WGS sequence"/>
</dbReference>
<comment type="caution">
    <text evidence="1">The sequence shown here is derived from an EMBL/GenBank/DDBJ whole genome shotgun (WGS) entry which is preliminary data.</text>
</comment>
<protein>
    <submittedName>
        <fullName evidence="1">Uncharacterized protein</fullName>
    </submittedName>
</protein>
<keyword evidence="2" id="KW-1185">Reference proteome</keyword>
<sequence>MNLFYLLFFKIKYRKVVNKRSAENCSKESCTIHKSNYDTCFLIIELKKRHLIRQRINNNINQTFQDAVNTLKFIYTQKSSTSAYQRFSTDHQQIMYRQGHYHIFYIKIKVIYLKA</sequence>
<organism evidence="1 2">
    <name type="scientific">Brachionus plicatilis</name>
    <name type="common">Marine rotifer</name>
    <name type="synonym">Brachionus muelleri</name>
    <dbReference type="NCBI Taxonomy" id="10195"/>
    <lineage>
        <taxon>Eukaryota</taxon>
        <taxon>Metazoa</taxon>
        <taxon>Spiralia</taxon>
        <taxon>Gnathifera</taxon>
        <taxon>Rotifera</taxon>
        <taxon>Eurotatoria</taxon>
        <taxon>Monogononta</taxon>
        <taxon>Pseudotrocha</taxon>
        <taxon>Ploima</taxon>
        <taxon>Brachionidae</taxon>
        <taxon>Brachionus</taxon>
    </lineage>
</organism>
<evidence type="ECO:0000313" key="1">
    <source>
        <dbReference type="EMBL" id="RMZ97610.1"/>
    </source>
</evidence>
<dbReference type="AlphaFoldDB" id="A0A3M7PFU7"/>
<reference evidence="1 2" key="1">
    <citation type="journal article" date="2018" name="Sci. Rep.">
        <title>Genomic signatures of local adaptation to the degree of environmental predictability in rotifers.</title>
        <authorList>
            <person name="Franch-Gras L."/>
            <person name="Hahn C."/>
            <person name="Garcia-Roger E.M."/>
            <person name="Carmona M.J."/>
            <person name="Serra M."/>
            <person name="Gomez A."/>
        </authorList>
    </citation>
    <scope>NUCLEOTIDE SEQUENCE [LARGE SCALE GENOMIC DNA]</scope>
    <source>
        <strain evidence="1">HYR1</strain>
    </source>
</reference>
<accession>A0A3M7PFU7</accession>
<name>A0A3M7PFU7_BRAPC</name>
<gene>
    <name evidence="1" type="ORF">BpHYR1_042230</name>
</gene>